<accession>A0AAN8ZWC8</accession>
<protein>
    <recommendedName>
        <fullName evidence="3">Endonuclease/exonuclease/phosphatase domain-containing protein</fullName>
    </recommendedName>
</protein>
<evidence type="ECO:0000313" key="1">
    <source>
        <dbReference type="EMBL" id="KAK7023557.1"/>
    </source>
</evidence>
<keyword evidence="2" id="KW-1185">Reference proteome</keyword>
<evidence type="ECO:0000313" key="2">
    <source>
        <dbReference type="Proteomes" id="UP001381693"/>
    </source>
</evidence>
<dbReference type="Gene3D" id="3.60.10.10">
    <property type="entry name" value="Endonuclease/exonuclease/phosphatase"/>
    <property type="match status" value="1"/>
</dbReference>
<dbReference type="Proteomes" id="UP001381693">
    <property type="component" value="Unassembled WGS sequence"/>
</dbReference>
<dbReference type="InterPro" id="IPR036691">
    <property type="entry name" value="Endo/exonu/phosph_ase_sf"/>
</dbReference>
<gene>
    <name evidence="1" type="ORF">SK128_014079</name>
</gene>
<proteinExistence type="predicted"/>
<dbReference type="AlphaFoldDB" id="A0AAN8ZWC8"/>
<comment type="caution">
    <text evidence="1">The sequence shown here is derived from an EMBL/GenBank/DDBJ whole genome shotgun (WGS) entry which is preliminary data.</text>
</comment>
<organism evidence="1 2">
    <name type="scientific">Halocaridina rubra</name>
    <name type="common">Hawaiian red shrimp</name>
    <dbReference type="NCBI Taxonomy" id="373956"/>
    <lineage>
        <taxon>Eukaryota</taxon>
        <taxon>Metazoa</taxon>
        <taxon>Ecdysozoa</taxon>
        <taxon>Arthropoda</taxon>
        <taxon>Crustacea</taxon>
        <taxon>Multicrustacea</taxon>
        <taxon>Malacostraca</taxon>
        <taxon>Eumalacostraca</taxon>
        <taxon>Eucarida</taxon>
        <taxon>Decapoda</taxon>
        <taxon>Pleocyemata</taxon>
        <taxon>Caridea</taxon>
        <taxon>Atyoidea</taxon>
        <taxon>Atyidae</taxon>
        <taxon>Halocaridina</taxon>
    </lineage>
</organism>
<evidence type="ECO:0008006" key="3">
    <source>
        <dbReference type="Google" id="ProtNLM"/>
    </source>
</evidence>
<name>A0AAN8ZWC8_HALRR</name>
<dbReference type="SUPFAM" id="SSF56219">
    <property type="entry name" value="DNase I-like"/>
    <property type="match status" value="1"/>
</dbReference>
<dbReference type="EMBL" id="JAXCGZ010022806">
    <property type="protein sequence ID" value="KAK7023557.1"/>
    <property type="molecule type" value="Genomic_DNA"/>
</dbReference>
<reference evidence="1 2" key="1">
    <citation type="submission" date="2023-11" db="EMBL/GenBank/DDBJ databases">
        <title>Halocaridina rubra genome assembly.</title>
        <authorList>
            <person name="Smith C."/>
        </authorList>
    </citation>
    <scope>NUCLEOTIDE SEQUENCE [LARGE SCALE GENOMIC DNA]</scope>
    <source>
        <strain evidence="1">EP-1</strain>
        <tissue evidence="1">Whole</tissue>
    </source>
</reference>
<sequence length="199" mass="22114">MDRNGMRLHPFLPPHLAPVSIRKMFDSEAQLHILTWNACGIMSSAKLAAIKMYVRCQNPNIIFFQEAFAGCLVGGSAAPPLCGYVFYVHHIRNGFVTYVHSYPHHQLLCTSVDVDATNQLVEVTLGGVTLRFCNVYSAPDRLNTVTLPLPTASGMVYMGDFNTRHSALAPPMTFSTDMSTDRTLNNRQDIILRRSIDAP</sequence>